<dbReference type="Pfam" id="PF25340">
    <property type="entry name" value="BCD_RFX"/>
    <property type="match status" value="1"/>
</dbReference>
<reference evidence="2" key="1">
    <citation type="submission" date="2014-05" db="EMBL/GenBank/DDBJ databases">
        <title>The genome and life-stage specific transcriptomes of Globodera pallida elucidate key aspects of plant parasitism by a cyst nematode.</title>
        <authorList>
            <person name="Cotton J.A."/>
            <person name="Lilley C.J."/>
            <person name="Jones L.M."/>
            <person name="Kikuchi T."/>
            <person name="Reid A.J."/>
            <person name="Thorpe P."/>
            <person name="Tsai I.J."/>
            <person name="Beasley H."/>
            <person name="Blok V."/>
            <person name="Cock P.J.A."/>
            <person name="Van den Akker S.E."/>
            <person name="Holroyd N."/>
            <person name="Hunt M."/>
            <person name="Mantelin S."/>
            <person name="Naghra H."/>
            <person name="Pain A."/>
            <person name="Palomares-Rius J.E."/>
            <person name="Zarowiecki M."/>
            <person name="Berriman M."/>
            <person name="Jones J.T."/>
            <person name="Urwin P.E."/>
        </authorList>
    </citation>
    <scope>NUCLEOTIDE SEQUENCE [LARGE SCALE GENOMIC DNA]</scope>
    <source>
        <strain evidence="2">Lindley</strain>
    </source>
</reference>
<organism evidence="2 3">
    <name type="scientific">Globodera pallida</name>
    <name type="common">Potato cyst nematode worm</name>
    <name type="synonym">Heterodera pallida</name>
    <dbReference type="NCBI Taxonomy" id="36090"/>
    <lineage>
        <taxon>Eukaryota</taxon>
        <taxon>Metazoa</taxon>
        <taxon>Ecdysozoa</taxon>
        <taxon>Nematoda</taxon>
        <taxon>Chromadorea</taxon>
        <taxon>Rhabditida</taxon>
        <taxon>Tylenchina</taxon>
        <taxon>Tylenchomorpha</taxon>
        <taxon>Tylenchoidea</taxon>
        <taxon>Heteroderidae</taxon>
        <taxon>Heteroderinae</taxon>
        <taxon>Globodera</taxon>
    </lineage>
</organism>
<dbReference type="InterPro" id="IPR039779">
    <property type="entry name" value="RFX-like"/>
</dbReference>
<accession>A0A183CDK8</accession>
<protein>
    <submittedName>
        <fullName evidence="3">3'-5' exonuclease domain-containing protein</fullName>
    </submittedName>
</protein>
<dbReference type="WBParaSite" id="GPLIN_001096200">
    <property type="protein sequence ID" value="GPLIN_001096200"/>
    <property type="gene ID" value="GPLIN_001096200"/>
</dbReference>
<keyword evidence="2" id="KW-1185">Reference proteome</keyword>
<dbReference type="GO" id="GO:0000981">
    <property type="term" value="F:DNA-binding transcription factor activity, RNA polymerase II-specific"/>
    <property type="evidence" value="ECO:0007669"/>
    <property type="project" value="TreeGrafter"/>
</dbReference>
<dbReference type="InterPro" id="IPR057321">
    <property type="entry name" value="RFX1-4/6/8-like_BCD"/>
</dbReference>
<dbReference type="GO" id="GO:0000978">
    <property type="term" value="F:RNA polymerase II cis-regulatory region sequence-specific DNA binding"/>
    <property type="evidence" value="ECO:0007669"/>
    <property type="project" value="TreeGrafter"/>
</dbReference>
<evidence type="ECO:0000259" key="1">
    <source>
        <dbReference type="Pfam" id="PF25340"/>
    </source>
</evidence>
<name>A0A183CDK8_GLOPA</name>
<dbReference type="PANTHER" id="PTHR12619:SF33">
    <property type="entry name" value="RFX, ISOFORM H"/>
    <property type="match status" value="1"/>
</dbReference>
<dbReference type="AlphaFoldDB" id="A0A183CDK8"/>
<proteinExistence type="predicted"/>
<dbReference type="PANTHER" id="PTHR12619">
    <property type="entry name" value="RFX TRANSCRIPTION FACTOR FAMILY"/>
    <property type="match status" value="1"/>
</dbReference>
<evidence type="ECO:0000313" key="2">
    <source>
        <dbReference type="Proteomes" id="UP000050741"/>
    </source>
</evidence>
<reference evidence="3" key="2">
    <citation type="submission" date="2016-06" db="UniProtKB">
        <authorList>
            <consortium name="WormBaseParasite"/>
        </authorList>
    </citation>
    <scope>IDENTIFICATION</scope>
</reference>
<sequence>MADSSSHTQVAQTQIARLKRTVPYDVPKAKWEKLEHKHAKRTARREQRLQDHTSRVMNRLERLAKARTMGRGWERGSKSGQRGFVWQIDSEFVQSFADATAGHARQLQIPLFAVQHALKFQMDYEAHNREVLSVCAIFDSNRLLGGHQMQLSRYRLCTVPQLLGFVQHVDLCFYQLLLDQLLPDPLCPSLPAHAHGTAHRNQLLLPQTLGDGAPSALRELKFAGVRLLSNAFTRLSSVAHLAITAREVLHSDEQMSQMHADFDRLDFSVLHEQAEWCCDWSLGWLRSLEQQFGARLAQRRRLEDWADWLDDLAARALQRNSPAASGCFSRGPSRDLVDFCSLLKICRAKKAKDMLIESGPVEQQRRSMRSKKTTTMQTMELAWIQTCSMN</sequence>
<dbReference type="Proteomes" id="UP000050741">
    <property type="component" value="Unassembled WGS sequence"/>
</dbReference>
<evidence type="ECO:0000313" key="3">
    <source>
        <dbReference type="WBParaSite" id="GPLIN_001096200"/>
    </source>
</evidence>
<feature type="domain" description="RFX1-4/6/8-like BCD" evidence="1">
    <location>
        <begin position="120"/>
        <end position="324"/>
    </location>
</feature>